<dbReference type="EMBL" id="CAFABH010000025">
    <property type="protein sequence ID" value="CAB4832234.1"/>
    <property type="molecule type" value="Genomic_DNA"/>
</dbReference>
<dbReference type="AlphaFoldDB" id="A0A6J6WDP5"/>
<protein>
    <submittedName>
        <fullName evidence="2">Unannotated protein</fullName>
    </submittedName>
</protein>
<reference evidence="2" key="1">
    <citation type="submission" date="2020-05" db="EMBL/GenBank/DDBJ databases">
        <authorList>
            <person name="Chiriac C."/>
            <person name="Salcher M."/>
            <person name="Ghai R."/>
            <person name="Kavagutti S V."/>
        </authorList>
    </citation>
    <scope>NUCLEOTIDE SEQUENCE</scope>
</reference>
<sequence length="187" mass="21398">MSGEINYYSDHIHMDKIARLYGYSSYIDLLGNKRYLGRLQWTAFAGISDWLIRKDIADRFVEAEIPGTRALPVGEAECGSGKTCCNSKSPDSLYCFADARRALIFDYLKQGDNNERGLSVIEFVTHFIYYRGVPCLLRDEASMRLELFELVRAGYLIRTEDSARLCKYRMNPIPQPTRRSPGRPFGS</sequence>
<dbReference type="EMBL" id="CAEZZW010000004">
    <property type="protein sequence ID" value="CAB4781585.1"/>
    <property type="molecule type" value="Genomic_DNA"/>
</dbReference>
<evidence type="ECO:0000313" key="1">
    <source>
        <dbReference type="EMBL" id="CAB4344923.1"/>
    </source>
</evidence>
<organism evidence="2">
    <name type="scientific">freshwater metagenome</name>
    <dbReference type="NCBI Taxonomy" id="449393"/>
    <lineage>
        <taxon>unclassified sequences</taxon>
        <taxon>metagenomes</taxon>
        <taxon>ecological metagenomes</taxon>
    </lineage>
</organism>
<accession>A0A6J6WDP5</accession>
<gene>
    <name evidence="2" type="ORF">UFOPK2936_00972</name>
    <name evidence="3" type="ORF">UFOPK3174_01268</name>
    <name evidence="4" type="ORF">UFOPK3913_01391</name>
    <name evidence="1" type="ORF">UFOPK4107_01472</name>
</gene>
<dbReference type="EMBL" id="CAFBOC010000018">
    <property type="protein sequence ID" value="CAB4984908.1"/>
    <property type="molecule type" value="Genomic_DNA"/>
</dbReference>
<evidence type="ECO:0000313" key="4">
    <source>
        <dbReference type="EMBL" id="CAB4984908.1"/>
    </source>
</evidence>
<evidence type="ECO:0000313" key="2">
    <source>
        <dbReference type="EMBL" id="CAB4781585.1"/>
    </source>
</evidence>
<proteinExistence type="predicted"/>
<dbReference type="EMBL" id="CAESAE010000012">
    <property type="protein sequence ID" value="CAB4344923.1"/>
    <property type="molecule type" value="Genomic_DNA"/>
</dbReference>
<evidence type="ECO:0000313" key="3">
    <source>
        <dbReference type="EMBL" id="CAB4832234.1"/>
    </source>
</evidence>
<name>A0A6J6WDP5_9ZZZZ</name>